<evidence type="ECO:0000256" key="10">
    <source>
        <dbReference type="SAM" id="SignalP"/>
    </source>
</evidence>
<gene>
    <name evidence="12" type="ORF">LOTGIDRAFT_232041</name>
</gene>
<evidence type="ECO:0000256" key="4">
    <source>
        <dbReference type="ARBA" id="ARBA00022692"/>
    </source>
</evidence>
<organism evidence="12 13">
    <name type="scientific">Lottia gigantea</name>
    <name type="common">Giant owl limpet</name>
    <dbReference type="NCBI Taxonomy" id="225164"/>
    <lineage>
        <taxon>Eukaryota</taxon>
        <taxon>Metazoa</taxon>
        <taxon>Spiralia</taxon>
        <taxon>Lophotrochozoa</taxon>
        <taxon>Mollusca</taxon>
        <taxon>Gastropoda</taxon>
        <taxon>Patellogastropoda</taxon>
        <taxon>Lottioidea</taxon>
        <taxon>Lottiidae</taxon>
        <taxon>Lottia</taxon>
    </lineage>
</organism>
<evidence type="ECO:0000256" key="2">
    <source>
        <dbReference type="ARBA" id="ARBA00022441"/>
    </source>
</evidence>
<evidence type="ECO:0000256" key="6">
    <source>
        <dbReference type="ARBA" id="ARBA00022982"/>
    </source>
</evidence>
<accession>V4AKW3</accession>
<dbReference type="Gene3D" id="2.120.10.80">
    <property type="entry name" value="Kelch-type beta propeller"/>
    <property type="match status" value="2"/>
</dbReference>
<feature type="transmembrane region" description="Helical" evidence="9">
    <location>
        <begin position="421"/>
        <end position="446"/>
    </location>
</feature>
<evidence type="ECO:0000256" key="7">
    <source>
        <dbReference type="ARBA" id="ARBA00022989"/>
    </source>
</evidence>
<dbReference type="Pfam" id="PF24981">
    <property type="entry name" value="Beta-prop_ATRN-LZTR1"/>
    <property type="match status" value="1"/>
</dbReference>
<keyword evidence="6" id="KW-0249">Electron transport</keyword>
<keyword evidence="3" id="KW-0813">Transport</keyword>
<dbReference type="KEGG" id="lgi:LOTGIDRAFT_232041"/>
<feature type="transmembrane region" description="Helical" evidence="9">
    <location>
        <begin position="458"/>
        <end position="477"/>
    </location>
</feature>
<evidence type="ECO:0000259" key="11">
    <source>
        <dbReference type="PROSITE" id="PS50939"/>
    </source>
</evidence>
<keyword evidence="13" id="KW-1185">Reference proteome</keyword>
<keyword evidence="2" id="KW-0880">Kelch repeat</keyword>
<dbReference type="Pfam" id="PF03188">
    <property type="entry name" value="Cytochrom_B561"/>
    <property type="match status" value="1"/>
</dbReference>
<comment type="subcellular location">
    <subcellularLocation>
        <location evidence="1">Membrane</location>
    </subcellularLocation>
</comment>
<protein>
    <recommendedName>
        <fullName evidence="11">Cytochrome b561 domain-containing protein</fullName>
    </recommendedName>
</protein>
<proteinExistence type="predicted"/>
<dbReference type="HOGENOM" id="CLU_464057_0_0_1"/>
<feature type="domain" description="Cytochrome b561" evidence="11">
    <location>
        <begin position="347"/>
        <end position="551"/>
    </location>
</feature>
<name>V4AKW3_LOTGI</name>
<dbReference type="AlphaFoldDB" id="V4AKW3"/>
<dbReference type="PANTHER" id="PTHR23130">
    <property type="entry name" value="CYTOCHROME B561 AND DOMON DOMAIN-CONTAINING PROTEIN"/>
    <property type="match status" value="1"/>
</dbReference>
<dbReference type="OrthoDB" id="2419613at2759"/>
<keyword evidence="10" id="KW-0732">Signal</keyword>
<dbReference type="Gene3D" id="1.20.120.1770">
    <property type="match status" value="1"/>
</dbReference>
<dbReference type="InterPro" id="IPR011043">
    <property type="entry name" value="Gal_Oxase/kelch_b-propeller"/>
</dbReference>
<dbReference type="STRING" id="225164.V4AKW3"/>
<dbReference type="EMBL" id="KB201656">
    <property type="protein sequence ID" value="ESO95345.1"/>
    <property type="molecule type" value="Genomic_DNA"/>
</dbReference>
<feature type="transmembrane region" description="Helical" evidence="9">
    <location>
        <begin position="386"/>
        <end position="409"/>
    </location>
</feature>
<dbReference type="Proteomes" id="UP000030746">
    <property type="component" value="Unassembled WGS sequence"/>
</dbReference>
<evidence type="ECO:0000256" key="5">
    <source>
        <dbReference type="ARBA" id="ARBA00022737"/>
    </source>
</evidence>
<feature type="transmembrane region" description="Helical" evidence="9">
    <location>
        <begin position="528"/>
        <end position="548"/>
    </location>
</feature>
<evidence type="ECO:0000256" key="3">
    <source>
        <dbReference type="ARBA" id="ARBA00022448"/>
    </source>
</evidence>
<dbReference type="InterPro" id="IPR006593">
    <property type="entry name" value="Cyt_b561/ferric_Rdtase_TM"/>
</dbReference>
<sequence length="588" mass="66591">MQRRMKIYILVCLIVYVNGQLRWESIDRGIGDAPSPRTRFGFGYDSIRDQIIVFGGNPGPLKDTWIFDVSSGEWRLVLVTASPEARFGMVSGISGDFFYIATGEGENKRHFNDIWRFDLRSEEWEKLPSQRRPDFYSPSEWATRNESMLAPEARFGSVGGIYFNSGDEFFVNMGFDNNKRYINTYSYNVKDLGWNFVNCKDCNDYNPSYPHARCLHAGTMIDRQEFVIFGGCLGGGGTGGPCPSGDSWKYSGKTQTWTLLPDCAAPRTFGAMAALPYTYNRRRVVLYGGMEHSDQIITTQTIPDDQIAVYDPDTNTWTLRRTLPLNTTVSVPNGRSMAGMATAKDGIYMFGGMNKNSNTPMNDLWILRGSVIEADESELLPCTTGFINFIAVHAYLMVIGWGFFLQWGGFIARYLKFKNPLWFYLHVTFQIFGLCCAIAGLVMGILSVPFDHLKFPHSIIGVVVMVLGILQPINALIRPNKQQPDETKSFRRRFWEFFHHFGGRLALVLALVNISLGVFLAVVAPLLWILWFAYLGFLILVYAIVECVRSLKGRSRSSQNGMFADKKKKYMMEGMDNNGSKQFIDVYL</sequence>
<dbReference type="CTD" id="20248793"/>
<feature type="transmembrane region" description="Helical" evidence="9">
    <location>
        <begin position="497"/>
        <end position="522"/>
    </location>
</feature>
<keyword evidence="7 9" id="KW-1133">Transmembrane helix</keyword>
<feature type="signal peptide" evidence="10">
    <location>
        <begin position="1"/>
        <end position="19"/>
    </location>
</feature>
<keyword evidence="8 9" id="KW-0472">Membrane</keyword>
<dbReference type="InterPro" id="IPR015915">
    <property type="entry name" value="Kelch-typ_b-propeller"/>
</dbReference>
<feature type="chain" id="PRO_5004716751" description="Cytochrome b561 domain-containing protein" evidence="10">
    <location>
        <begin position="20"/>
        <end position="588"/>
    </location>
</feature>
<dbReference type="PANTHER" id="PTHR23130:SF171">
    <property type="entry name" value="OS01G0895300 PROTEIN"/>
    <property type="match status" value="1"/>
</dbReference>
<evidence type="ECO:0000313" key="13">
    <source>
        <dbReference type="Proteomes" id="UP000030746"/>
    </source>
</evidence>
<dbReference type="GO" id="GO:0016020">
    <property type="term" value="C:membrane"/>
    <property type="evidence" value="ECO:0007669"/>
    <property type="project" value="UniProtKB-SubCell"/>
</dbReference>
<reference evidence="12 13" key="1">
    <citation type="journal article" date="2013" name="Nature">
        <title>Insights into bilaterian evolution from three spiralian genomes.</title>
        <authorList>
            <person name="Simakov O."/>
            <person name="Marletaz F."/>
            <person name="Cho S.J."/>
            <person name="Edsinger-Gonzales E."/>
            <person name="Havlak P."/>
            <person name="Hellsten U."/>
            <person name="Kuo D.H."/>
            <person name="Larsson T."/>
            <person name="Lv J."/>
            <person name="Arendt D."/>
            <person name="Savage R."/>
            <person name="Osoegawa K."/>
            <person name="de Jong P."/>
            <person name="Grimwood J."/>
            <person name="Chapman J.A."/>
            <person name="Shapiro H."/>
            <person name="Aerts A."/>
            <person name="Otillar R.P."/>
            <person name="Terry A.Y."/>
            <person name="Boore J.L."/>
            <person name="Grigoriev I.V."/>
            <person name="Lindberg D.R."/>
            <person name="Seaver E.C."/>
            <person name="Weisblat D.A."/>
            <person name="Putnam N.H."/>
            <person name="Rokhsar D.S."/>
        </authorList>
    </citation>
    <scope>NUCLEOTIDE SEQUENCE [LARGE SCALE GENOMIC DNA]</scope>
</reference>
<dbReference type="OMA" id="FIARYFR"/>
<dbReference type="CDD" id="cd08760">
    <property type="entry name" value="Cyt_b561_FRRS1_like"/>
    <property type="match status" value="1"/>
</dbReference>
<dbReference type="RefSeq" id="XP_009053855.1">
    <property type="nucleotide sequence ID" value="XM_009055607.1"/>
</dbReference>
<dbReference type="SMART" id="SM00665">
    <property type="entry name" value="B561"/>
    <property type="match status" value="1"/>
</dbReference>
<evidence type="ECO:0000256" key="9">
    <source>
        <dbReference type="SAM" id="Phobius"/>
    </source>
</evidence>
<dbReference type="PROSITE" id="PS50939">
    <property type="entry name" value="CYTOCHROME_B561"/>
    <property type="match status" value="1"/>
</dbReference>
<dbReference type="SUPFAM" id="SSF50965">
    <property type="entry name" value="Galactose oxidase, central domain"/>
    <property type="match status" value="1"/>
</dbReference>
<evidence type="ECO:0000256" key="1">
    <source>
        <dbReference type="ARBA" id="ARBA00004370"/>
    </source>
</evidence>
<evidence type="ECO:0000256" key="8">
    <source>
        <dbReference type="ARBA" id="ARBA00023136"/>
    </source>
</evidence>
<evidence type="ECO:0000313" key="12">
    <source>
        <dbReference type="EMBL" id="ESO95345.1"/>
    </source>
</evidence>
<keyword evidence="5" id="KW-0677">Repeat</keyword>
<dbReference type="InterPro" id="IPR056737">
    <property type="entry name" value="Beta-prop_ATRN-MKLN-like"/>
</dbReference>
<dbReference type="GeneID" id="20248793"/>
<keyword evidence="4 9" id="KW-0812">Transmembrane</keyword>